<dbReference type="EMBL" id="JBHTAJ010000007">
    <property type="protein sequence ID" value="MFC7178915.1"/>
    <property type="molecule type" value="Genomic_DNA"/>
</dbReference>
<accession>A0ABW2FTF8</accession>
<dbReference type="GO" id="GO:0016491">
    <property type="term" value="F:oxidoreductase activity"/>
    <property type="evidence" value="ECO:0007669"/>
    <property type="project" value="UniProtKB-KW"/>
</dbReference>
<organism evidence="6 7">
    <name type="scientific">Kitasatospora paranensis</name>
    <dbReference type="NCBI Taxonomy" id="258053"/>
    <lineage>
        <taxon>Bacteria</taxon>
        <taxon>Bacillati</taxon>
        <taxon>Actinomycetota</taxon>
        <taxon>Actinomycetes</taxon>
        <taxon>Kitasatosporales</taxon>
        <taxon>Streptomycetaceae</taxon>
        <taxon>Kitasatospora</taxon>
    </lineage>
</organism>
<evidence type="ECO:0000259" key="5">
    <source>
        <dbReference type="Pfam" id="PF08007"/>
    </source>
</evidence>
<keyword evidence="6" id="KW-0560">Oxidoreductase</keyword>
<comment type="cofactor">
    <cofactor evidence="1">
        <name>Fe(2+)</name>
        <dbReference type="ChEBI" id="CHEBI:29033"/>
    </cofactor>
</comment>
<keyword evidence="3" id="KW-0408">Iron</keyword>
<dbReference type="EC" id="1.14.11.47" evidence="6"/>
<evidence type="ECO:0000256" key="2">
    <source>
        <dbReference type="ARBA" id="ARBA00022723"/>
    </source>
</evidence>
<dbReference type="SUPFAM" id="SSF51197">
    <property type="entry name" value="Clavaminate synthase-like"/>
    <property type="match status" value="1"/>
</dbReference>
<name>A0ABW2FTF8_9ACTN</name>
<keyword evidence="2" id="KW-0479">Metal-binding</keyword>
<dbReference type="Gene3D" id="2.60.120.650">
    <property type="entry name" value="Cupin"/>
    <property type="match status" value="1"/>
</dbReference>
<proteinExistence type="predicted"/>
<dbReference type="Pfam" id="PF08007">
    <property type="entry name" value="JmjC_2"/>
    <property type="match status" value="1"/>
</dbReference>
<evidence type="ECO:0000256" key="4">
    <source>
        <dbReference type="SAM" id="MobiDB-lite"/>
    </source>
</evidence>
<feature type="region of interest" description="Disordered" evidence="4">
    <location>
        <begin position="277"/>
        <end position="317"/>
    </location>
</feature>
<evidence type="ECO:0000313" key="7">
    <source>
        <dbReference type="Proteomes" id="UP001596435"/>
    </source>
</evidence>
<evidence type="ECO:0000256" key="3">
    <source>
        <dbReference type="ARBA" id="ARBA00023004"/>
    </source>
</evidence>
<dbReference type="PANTHER" id="PTHR13096:SF8">
    <property type="entry name" value="RIBOSOMAL OXYGENASE 1"/>
    <property type="match status" value="1"/>
</dbReference>
<evidence type="ECO:0000313" key="6">
    <source>
        <dbReference type="EMBL" id="MFC7178915.1"/>
    </source>
</evidence>
<reference evidence="7" key="1">
    <citation type="journal article" date="2019" name="Int. J. Syst. Evol. Microbiol.">
        <title>The Global Catalogue of Microorganisms (GCM) 10K type strain sequencing project: providing services to taxonomists for standard genome sequencing and annotation.</title>
        <authorList>
            <consortium name="The Broad Institute Genomics Platform"/>
            <consortium name="The Broad Institute Genome Sequencing Center for Infectious Disease"/>
            <person name="Wu L."/>
            <person name="Ma J."/>
        </authorList>
    </citation>
    <scope>NUCLEOTIDE SEQUENCE [LARGE SCALE GENOMIC DNA]</scope>
    <source>
        <strain evidence="7">CGMCC 1.12859</strain>
    </source>
</reference>
<dbReference type="Proteomes" id="UP001596435">
    <property type="component" value="Unassembled WGS sequence"/>
</dbReference>
<dbReference type="RefSeq" id="WP_380230517.1">
    <property type="nucleotide sequence ID" value="NZ_JBHSVH010000002.1"/>
</dbReference>
<dbReference type="PANTHER" id="PTHR13096">
    <property type="entry name" value="MINA53 MYC INDUCED NUCLEAR ANTIGEN"/>
    <property type="match status" value="1"/>
</dbReference>
<protein>
    <submittedName>
        <fullName evidence="6">Cupin domain-containing protein</fullName>
        <ecNumber evidence="6">1.14.11.47</ecNumber>
    </submittedName>
</protein>
<feature type="domain" description="JmjC" evidence="5">
    <location>
        <begin position="105"/>
        <end position="206"/>
    </location>
</feature>
<evidence type="ECO:0000256" key="1">
    <source>
        <dbReference type="ARBA" id="ARBA00001954"/>
    </source>
</evidence>
<gene>
    <name evidence="6" type="ORF">ACFQMG_04975</name>
</gene>
<dbReference type="InterPro" id="IPR003347">
    <property type="entry name" value="JmjC_dom"/>
</dbReference>
<keyword evidence="7" id="KW-1185">Reference proteome</keyword>
<comment type="caution">
    <text evidence="6">The sequence shown here is derived from an EMBL/GenBank/DDBJ whole genome shotgun (WGS) entry which is preliminary data.</text>
</comment>
<dbReference type="InterPro" id="IPR039994">
    <property type="entry name" value="NO66-like"/>
</dbReference>
<sequence>MSLRDLGFSVDEFSGGWPDRAVTTTAHEAVRAVLSPDDVDELVTHRGLRMPAFRMARDGKLVNPRHYTLASGSDTASTVGQLADAEGIARQVGRGSTLVLQGLQRFHPPAGRLARALAGDLGARVFANAYLTPDSAQGFAEHTDPYSAFLVQLAGAKRWLVRPSADAPAQEVVLRPLDVLWLPAGWLHAGVALPGSPSVHLTLAVNPLPLTDVVTAITESLMRQVDGETLPPLPADNAQHVLEREVDQLAARLRAALEGVDTKELARTLLARSVEGTAAPSDRVSTVLGFAPPDAPTGTGTPGDGGSRPGEPGPAAR</sequence>